<evidence type="ECO:0000256" key="18">
    <source>
        <dbReference type="ARBA" id="ARBA00029893"/>
    </source>
</evidence>
<dbReference type="GO" id="GO:0004605">
    <property type="term" value="F:phosphatidate cytidylyltransferase activity"/>
    <property type="evidence" value="ECO:0007669"/>
    <property type="project" value="UniProtKB-EC"/>
</dbReference>
<dbReference type="GO" id="GO:0032049">
    <property type="term" value="P:cardiolipin biosynthetic process"/>
    <property type="evidence" value="ECO:0007669"/>
    <property type="project" value="InterPro"/>
</dbReference>
<dbReference type="RefSeq" id="XP_020126029.1">
    <property type="nucleotide sequence ID" value="XM_020278839.1"/>
</dbReference>
<evidence type="ECO:0000256" key="11">
    <source>
        <dbReference type="ARBA" id="ARBA00022792"/>
    </source>
</evidence>
<feature type="compositionally biased region" description="Low complexity" evidence="19">
    <location>
        <begin position="42"/>
        <end position="65"/>
    </location>
</feature>
<evidence type="ECO:0000256" key="13">
    <source>
        <dbReference type="ARBA" id="ARBA00023098"/>
    </source>
</evidence>
<dbReference type="PANTHER" id="PTHR13619:SF0">
    <property type="entry name" value="PHOSPHATIDATE CYTIDYLYLTRANSFERASE, MITOCHONDRIAL"/>
    <property type="match status" value="1"/>
</dbReference>
<keyword evidence="15" id="KW-0472">Membrane</keyword>
<evidence type="ECO:0000256" key="3">
    <source>
        <dbReference type="ARBA" id="ARBA00005119"/>
    </source>
</evidence>
<dbReference type="GO" id="GO:0005743">
    <property type="term" value="C:mitochondrial inner membrane"/>
    <property type="evidence" value="ECO:0007669"/>
    <property type="project" value="UniProtKB-SubCell"/>
</dbReference>
<dbReference type="PIRSF" id="PIRSF028840">
    <property type="entry name" value="Mmp37"/>
    <property type="match status" value="1"/>
</dbReference>
<comment type="pathway">
    <text evidence="4">Lipid metabolism.</text>
</comment>
<dbReference type="EC" id="2.7.7.41" evidence="6"/>
<comment type="caution">
    <text evidence="20">The sequence shown here is derived from an EMBL/GenBank/DDBJ whole genome shotgun (WGS) entry which is preliminary data.</text>
</comment>
<dbReference type="Proteomes" id="UP000183809">
    <property type="component" value="Unassembled WGS sequence"/>
</dbReference>
<evidence type="ECO:0000256" key="6">
    <source>
        <dbReference type="ARBA" id="ARBA00012487"/>
    </source>
</evidence>
<dbReference type="PANTHER" id="PTHR13619">
    <property type="entry name" value="PHOSPHATIDATE CYTIDYLYLTRANSFERASE, MITOCHONDRIAL"/>
    <property type="match status" value="1"/>
</dbReference>
<feature type="region of interest" description="Disordered" evidence="19">
    <location>
        <begin position="34"/>
        <end position="99"/>
    </location>
</feature>
<evidence type="ECO:0000313" key="20">
    <source>
        <dbReference type="EMBL" id="OJD29769.1"/>
    </source>
</evidence>
<evidence type="ECO:0000256" key="12">
    <source>
        <dbReference type="ARBA" id="ARBA00022842"/>
    </source>
</evidence>
<gene>
    <name evidence="20" type="ORF">BKCO1_7200033</name>
</gene>
<evidence type="ECO:0000256" key="7">
    <source>
        <dbReference type="ARBA" id="ARBA00018337"/>
    </source>
</evidence>
<feature type="compositionally biased region" description="Low complexity" evidence="19">
    <location>
        <begin position="72"/>
        <end position="93"/>
    </location>
</feature>
<evidence type="ECO:0000256" key="9">
    <source>
        <dbReference type="ARBA" id="ARBA00022679"/>
    </source>
</evidence>
<dbReference type="GeneID" id="31019100"/>
<dbReference type="STRING" id="236234.A0A1J9QMR7"/>
<dbReference type="UniPathway" id="UPA00557">
    <property type="reaction ID" value="UER00614"/>
</dbReference>
<comment type="similarity">
    <text evidence="5">Belongs to the TAM41 family.</text>
</comment>
<keyword evidence="17" id="KW-1208">Phospholipid metabolism</keyword>
<evidence type="ECO:0000256" key="15">
    <source>
        <dbReference type="ARBA" id="ARBA00023136"/>
    </source>
</evidence>
<proteinExistence type="inferred from homology"/>
<evidence type="ECO:0000256" key="16">
    <source>
        <dbReference type="ARBA" id="ARBA00023209"/>
    </source>
</evidence>
<evidence type="ECO:0000256" key="1">
    <source>
        <dbReference type="ARBA" id="ARBA00001946"/>
    </source>
</evidence>
<evidence type="ECO:0000256" key="4">
    <source>
        <dbReference type="ARBA" id="ARBA00005189"/>
    </source>
</evidence>
<evidence type="ECO:0000256" key="2">
    <source>
        <dbReference type="ARBA" id="ARBA00004443"/>
    </source>
</evidence>
<name>A0A1J9QMR7_9PEZI</name>
<keyword evidence="11" id="KW-0999">Mitochondrion inner membrane</keyword>
<keyword evidence="13" id="KW-0443">Lipid metabolism</keyword>
<comment type="cofactor">
    <cofactor evidence="1">
        <name>Mg(2+)</name>
        <dbReference type="ChEBI" id="CHEBI:18420"/>
    </cofactor>
</comment>
<keyword evidence="12" id="KW-0460">Magnesium</keyword>
<keyword evidence="14" id="KW-0496">Mitochondrion</keyword>
<evidence type="ECO:0000313" key="21">
    <source>
        <dbReference type="Proteomes" id="UP000183809"/>
    </source>
</evidence>
<dbReference type="AlphaFoldDB" id="A0A1J9QMR7"/>
<organism evidence="20 21">
    <name type="scientific">Diplodia corticola</name>
    <dbReference type="NCBI Taxonomy" id="236234"/>
    <lineage>
        <taxon>Eukaryota</taxon>
        <taxon>Fungi</taxon>
        <taxon>Dikarya</taxon>
        <taxon>Ascomycota</taxon>
        <taxon>Pezizomycotina</taxon>
        <taxon>Dothideomycetes</taxon>
        <taxon>Dothideomycetes incertae sedis</taxon>
        <taxon>Botryosphaeriales</taxon>
        <taxon>Botryosphaeriaceae</taxon>
        <taxon>Diplodia</taxon>
    </lineage>
</organism>
<keyword evidence="8" id="KW-0444">Lipid biosynthesis</keyword>
<comment type="subcellular location">
    <subcellularLocation>
        <location evidence="2">Mitochondrion inner membrane</location>
        <topology evidence="2">Peripheral membrane protein</topology>
        <orientation evidence="2">Matrix side</orientation>
    </subcellularLocation>
</comment>
<protein>
    <recommendedName>
        <fullName evidence="7">Phosphatidate cytidylyltransferase, mitochondrial</fullName>
        <ecNumber evidence="6">2.7.7.41</ecNumber>
    </recommendedName>
    <alternativeName>
        <fullName evidence="18">CDP-diacylglycerol synthase</fullName>
    </alternativeName>
</protein>
<evidence type="ECO:0000256" key="8">
    <source>
        <dbReference type="ARBA" id="ARBA00022516"/>
    </source>
</evidence>
<evidence type="ECO:0000256" key="14">
    <source>
        <dbReference type="ARBA" id="ARBA00023128"/>
    </source>
</evidence>
<dbReference type="GO" id="GO:0016024">
    <property type="term" value="P:CDP-diacylglycerol biosynthetic process"/>
    <property type="evidence" value="ECO:0007669"/>
    <property type="project" value="UniProtKB-UniPathway"/>
</dbReference>
<keyword evidence="16" id="KW-0594">Phospholipid biosynthesis</keyword>
<dbReference type="EMBL" id="MNUE01000072">
    <property type="protein sequence ID" value="OJD29769.1"/>
    <property type="molecule type" value="Genomic_DNA"/>
</dbReference>
<evidence type="ECO:0000256" key="5">
    <source>
        <dbReference type="ARBA" id="ARBA00005458"/>
    </source>
</evidence>
<keyword evidence="9" id="KW-0808">Transferase</keyword>
<dbReference type="OrthoDB" id="341477at2759"/>
<dbReference type="InterPro" id="IPR015222">
    <property type="entry name" value="Tam41"/>
</dbReference>
<evidence type="ECO:0000256" key="19">
    <source>
        <dbReference type="SAM" id="MobiDB-lite"/>
    </source>
</evidence>
<reference evidence="20 21" key="1">
    <citation type="submission" date="2016-10" db="EMBL/GenBank/DDBJ databases">
        <title>Proteomics and genomics reveal pathogen-plant mechanisms compatible with a hemibiotrophic lifestyle of Diplodia corticola.</title>
        <authorList>
            <person name="Fernandes I."/>
            <person name="De Jonge R."/>
            <person name="Van De Peer Y."/>
            <person name="Devreese B."/>
            <person name="Alves A."/>
            <person name="Esteves A.C."/>
        </authorList>
    </citation>
    <scope>NUCLEOTIDE SEQUENCE [LARGE SCALE GENOMIC DNA]</scope>
    <source>
        <strain evidence="20 21">CBS 112549</strain>
    </source>
</reference>
<evidence type="ECO:0000256" key="17">
    <source>
        <dbReference type="ARBA" id="ARBA00023264"/>
    </source>
</evidence>
<comment type="pathway">
    <text evidence="3">Phospholipid metabolism; CDP-diacylglycerol biosynthesis; CDP-diacylglycerol from sn-glycerol 3-phosphate: step 3/3.</text>
</comment>
<keyword evidence="10" id="KW-0548">Nucleotidyltransferase</keyword>
<accession>A0A1J9QMR7</accession>
<dbReference type="Pfam" id="PF09139">
    <property type="entry name" value="Tam41_Mmp37"/>
    <property type="match status" value="1"/>
</dbReference>
<sequence>MALLQHLSFRGLQPAIASRASLSQRSLLHCRPQHARTRAFHASQPSPAESSSPANSSKASTASNPSNPPSAPQSDHSSPRSPTSSSSVNSSLPDGWEDEPNFNIKTFAELPTGRDFGLNQHMVDMNRDFSEALRQIIWQFRAPIRYAFAYGSGVFPQSSATSSTSLSPHPNPPEAIKKWQSGGEKVIDFIFGVTYSQHWHSLNLAQHRDHYSFLGSAGSWAVSQVQDRFGAGVYFAPYITVNGTLIKYGVVNLDTLQRDLSEWNTLYLAGRLQKPVKILRDDARIRLANQVNLISAVRAALLMLPEKFTETQLFNAVAGLSYMGDPRMSFNSEDPHKVSNIVRHQLRHFRRLYNPLLDTLPNATHTDPHVKTPGWELDVPPGVDIAMEQDMDPIKRGNMVRRLPKAFRERIYFAYQRQYGISGAEFKKMLQQRANEDATSYMRRQGGDFDRRIAAEKDLKDKASQAVRDTVKWPSTVQSLKGLLTAGPAKSLRYMSEKWSKGRQGSKEAESK</sequence>
<keyword evidence="21" id="KW-1185">Reference proteome</keyword>
<evidence type="ECO:0000256" key="10">
    <source>
        <dbReference type="ARBA" id="ARBA00022695"/>
    </source>
</evidence>